<dbReference type="PRINTS" id="PR00412">
    <property type="entry name" value="EPOXHYDRLASE"/>
</dbReference>
<accession>A0ABT2H2C7</accession>
<evidence type="ECO:0000313" key="6">
    <source>
        <dbReference type="Proteomes" id="UP001165586"/>
    </source>
</evidence>
<protein>
    <submittedName>
        <fullName evidence="5">Epoxide hydrolase 1</fullName>
    </submittedName>
</protein>
<dbReference type="InterPro" id="IPR016292">
    <property type="entry name" value="Epoxide_hydrolase"/>
</dbReference>
<keyword evidence="6" id="KW-1185">Reference proteome</keyword>
<dbReference type="Proteomes" id="UP001165586">
    <property type="component" value="Unassembled WGS sequence"/>
</dbReference>
<dbReference type="InterPro" id="IPR000639">
    <property type="entry name" value="Epox_hydrolase-like"/>
</dbReference>
<dbReference type="InterPro" id="IPR010497">
    <property type="entry name" value="Epoxide_hydro_N"/>
</dbReference>
<name>A0ABT2H2C7_9MICO</name>
<dbReference type="GO" id="GO:0016787">
    <property type="term" value="F:hydrolase activity"/>
    <property type="evidence" value="ECO:0007669"/>
    <property type="project" value="UniProtKB-KW"/>
</dbReference>
<keyword evidence="3 5" id="KW-0378">Hydrolase</keyword>
<gene>
    <name evidence="5" type="ORF">N1032_10225</name>
</gene>
<evidence type="ECO:0000313" key="5">
    <source>
        <dbReference type="EMBL" id="MCS5734113.1"/>
    </source>
</evidence>
<comment type="caution">
    <text evidence="5">The sequence shown here is derived from an EMBL/GenBank/DDBJ whole genome shotgun (WGS) entry which is preliminary data.</text>
</comment>
<dbReference type="SUPFAM" id="SSF53474">
    <property type="entry name" value="alpha/beta-Hydrolases"/>
    <property type="match status" value="1"/>
</dbReference>
<dbReference type="PANTHER" id="PTHR21661:SF35">
    <property type="entry name" value="EPOXIDE HYDROLASE"/>
    <property type="match status" value="1"/>
</dbReference>
<dbReference type="Gene3D" id="3.40.50.1820">
    <property type="entry name" value="alpha/beta hydrolase"/>
    <property type="match status" value="1"/>
</dbReference>
<sequence>MPRADDTIEPFRSAVPDVELAALRARLASTRWPEAETVDDWSQGVPLAVLRDLCRTWAEHYDWRAGERRLNAVPQFRTTVDGLGIHFVHARSPHEGALPLVLTNGWPGSVFEFLRVIEPLTHPEAHGGSARDAFHVVCPTLPGYGFSDKPGQAGWGIERIADAWLTLMQRLGYPRFGAQGSDWGASITTVMARRAPERLTGIHLMPPLVAPDPATFDDLTDAERSALAALEHAASWEDGYSAEQSTKPQTIGYALTDSPAALCAWIAEKYASWADGGLDAIDRDVLLDTVTLYWLTATGASSARLYWQSIREVQNWFSPAPDAASPTAPGLDRPVPVPAPARVSLPAPVSVPTGCSVFPAETIRPSRRWAETMFTDIRWWGEPARGGHFPALEQPELFVTELRGFFRRVR</sequence>
<reference evidence="5" key="1">
    <citation type="submission" date="2022-08" db="EMBL/GenBank/DDBJ databases">
        <authorList>
            <person name="Deng Y."/>
            <person name="Han X.-F."/>
            <person name="Zhang Y.-Q."/>
        </authorList>
    </citation>
    <scope>NUCLEOTIDE SEQUENCE</scope>
    <source>
        <strain evidence="5">CPCC 203386</strain>
    </source>
</reference>
<keyword evidence="2" id="KW-0058">Aromatic hydrocarbons catabolism</keyword>
<evidence type="ECO:0000256" key="3">
    <source>
        <dbReference type="ARBA" id="ARBA00022801"/>
    </source>
</evidence>
<dbReference type="Pfam" id="PF06441">
    <property type="entry name" value="EHN"/>
    <property type="match status" value="1"/>
</dbReference>
<evidence type="ECO:0000259" key="4">
    <source>
        <dbReference type="Pfam" id="PF06441"/>
    </source>
</evidence>
<feature type="domain" description="Epoxide hydrolase N-terminal" evidence="4">
    <location>
        <begin position="8"/>
        <end position="113"/>
    </location>
</feature>
<evidence type="ECO:0000256" key="1">
    <source>
        <dbReference type="ARBA" id="ARBA00010088"/>
    </source>
</evidence>
<proteinExistence type="inferred from homology"/>
<dbReference type="InterPro" id="IPR029058">
    <property type="entry name" value="AB_hydrolase_fold"/>
</dbReference>
<dbReference type="PIRSF" id="PIRSF001112">
    <property type="entry name" value="Epoxide_hydrolase"/>
    <property type="match status" value="1"/>
</dbReference>
<evidence type="ECO:0000256" key="2">
    <source>
        <dbReference type="ARBA" id="ARBA00022797"/>
    </source>
</evidence>
<organism evidence="5 6">
    <name type="scientific">Herbiconiux daphne</name>
    <dbReference type="NCBI Taxonomy" id="2970914"/>
    <lineage>
        <taxon>Bacteria</taxon>
        <taxon>Bacillati</taxon>
        <taxon>Actinomycetota</taxon>
        <taxon>Actinomycetes</taxon>
        <taxon>Micrococcales</taxon>
        <taxon>Microbacteriaceae</taxon>
        <taxon>Herbiconiux</taxon>
    </lineage>
</organism>
<comment type="similarity">
    <text evidence="1">Belongs to the peptidase S33 family.</text>
</comment>
<dbReference type="PANTHER" id="PTHR21661">
    <property type="entry name" value="EPOXIDE HYDROLASE 1-RELATED"/>
    <property type="match status" value="1"/>
</dbReference>
<dbReference type="EMBL" id="JANLCJ010000003">
    <property type="protein sequence ID" value="MCS5734113.1"/>
    <property type="molecule type" value="Genomic_DNA"/>
</dbReference>
<dbReference type="RefSeq" id="WP_259538962.1">
    <property type="nucleotide sequence ID" value="NZ_JANLCJ010000003.1"/>
</dbReference>